<proteinExistence type="predicted"/>
<gene>
    <name evidence="3" type="ORF">KI810_10650</name>
</gene>
<feature type="compositionally biased region" description="Basic and acidic residues" evidence="1">
    <location>
        <begin position="84"/>
        <end position="95"/>
    </location>
</feature>
<name>A0ABS5SDR7_9BACT</name>
<evidence type="ECO:0000256" key="1">
    <source>
        <dbReference type="SAM" id="MobiDB-lite"/>
    </source>
</evidence>
<keyword evidence="4" id="KW-1185">Reference proteome</keyword>
<feature type="signal peptide" evidence="2">
    <location>
        <begin position="1"/>
        <end position="18"/>
    </location>
</feature>
<evidence type="ECO:0000313" key="3">
    <source>
        <dbReference type="EMBL" id="MBT0653515.1"/>
    </source>
</evidence>
<evidence type="ECO:0000313" key="4">
    <source>
        <dbReference type="Proteomes" id="UP000756860"/>
    </source>
</evidence>
<evidence type="ECO:0000256" key="2">
    <source>
        <dbReference type="SAM" id="SignalP"/>
    </source>
</evidence>
<sequence length="146" mass="15737">MNIAILCAVVLSAATAAAETVIVEYPDHYYVESTGTPEAKPAPSREGNAPPRTVPAPDRESGTPSAAASPVTNFDATPQPVAPGERRAALERELPRLQGQYRELTTPREGETAEQADRRQREAEGKLRKMNRLSSELQKIAGQGTE</sequence>
<feature type="region of interest" description="Disordered" evidence="1">
    <location>
        <begin position="32"/>
        <end position="146"/>
    </location>
</feature>
<feature type="compositionally biased region" description="Basic and acidic residues" evidence="1">
    <location>
        <begin position="105"/>
        <end position="127"/>
    </location>
</feature>
<dbReference type="Proteomes" id="UP000756860">
    <property type="component" value="Unassembled WGS sequence"/>
</dbReference>
<accession>A0ABS5SDR7</accession>
<dbReference type="EMBL" id="JAHCVK010000004">
    <property type="protein sequence ID" value="MBT0653515.1"/>
    <property type="molecule type" value="Genomic_DNA"/>
</dbReference>
<reference evidence="3 4" key="1">
    <citation type="submission" date="2021-05" db="EMBL/GenBank/DDBJ databases">
        <title>The draft genome of Geobacter luticola JCM 17780.</title>
        <authorList>
            <person name="Xu Z."/>
            <person name="Masuda Y."/>
            <person name="Itoh H."/>
            <person name="Senoo K."/>
        </authorList>
    </citation>
    <scope>NUCLEOTIDE SEQUENCE [LARGE SCALE GENOMIC DNA]</scope>
    <source>
        <strain evidence="3 4">JCM 17780</strain>
    </source>
</reference>
<protein>
    <submittedName>
        <fullName evidence="3">Uncharacterized protein</fullName>
    </submittedName>
</protein>
<organism evidence="3 4">
    <name type="scientific">Geomobilimonas luticola</name>
    <dbReference type="NCBI Taxonomy" id="1114878"/>
    <lineage>
        <taxon>Bacteria</taxon>
        <taxon>Pseudomonadati</taxon>
        <taxon>Thermodesulfobacteriota</taxon>
        <taxon>Desulfuromonadia</taxon>
        <taxon>Geobacterales</taxon>
        <taxon>Geobacteraceae</taxon>
        <taxon>Geomobilimonas</taxon>
    </lineage>
</organism>
<keyword evidence="2" id="KW-0732">Signal</keyword>
<dbReference type="RefSeq" id="WP_214175521.1">
    <property type="nucleotide sequence ID" value="NZ_JAHCVK010000004.1"/>
</dbReference>
<comment type="caution">
    <text evidence="3">The sequence shown here is derived from an EMBL/GenBank/DDBJ whole genome shotgun (WGS) entry which is preliminary data.</text>
</comment>
<feature type="compositionally biased region" description="Polar residues" evidence="1">
    <location>
        <begin position="62"/>
        <end position="76"/>
    </location>
</feature>
<feature type="chain" id="PRO_5046898154" evidence="2">
    <location>
        <begin position="19"/>
        <end position="146"/>
    </location>
</feature>